<evidence type="ECO:0000313" key="1">
    <source>
        <dbReference type="EMBL" id="MPC84966.1"/>
    </source>
</evidence>
<dbReference type="EMBL" id="VSRR010066941">
    <property type="protein sequence ID" value="MPC84966.1"/>
    <property type="molecule type" value="Genomic_DNA"/>
</dbReference>
<evidence type="ECO:0000313" key="2">
    <source>
        <dbReference type="Proteomes" id="UP000324222"/>
    </source>
</evidence>
<protein>
    <submittedName>
        <fullName evidence="1">Uncharacterized protein</fullName>
    </submittedName>
</protein>
<organism evidence="1 2">
    <name type="scientific">Portunus trituberculatus</name>
    <name type="common">Swimming crab</name>
    <name type="synonym">Neptunus trituberculatus</name>
    <dbReference type="NCBI Taxonomy" id="210409"/>
    <lineage>
        <taxon>Eukaryota</taxon>
        <taxon>Metazoa</taxon>
        <taxon>Ecdysozoa</taxon>
        <taxon>Arthropoda</taxon>
        <taxon>Crustacea</taxon>
        <taxon>Multicrustacea</taxon>
        <taxon>Malacostraca</taxon>
        <taxon>Eumalacostraca</taxon>
        <taxon>Eucarida</taxon>
        <taxon>Decapoda</taxon>
        <taxon>Pleocyemata</taxon>
        <taxon>Brachyura</taxon>
        <taxon>Eubrachyura</taxon>
        <taxon>Portunoidea</taxon>
        <taxon>Portunidae</taxon>
        <taxon>Portuninae</taxon>
        <taxon>Portunus</taxon>
    </lineage>
</organism>
<dbReference type="Proteomes" id="UP000324222">
    <property type="component" value="Unassembled WGS sequence"/>
</dbReference>
<comment type="caution">
    <text evidence="1">The sequence shown here is derived from an EMBL/GenBank/DDBJ whole genome shotgun (WGS) entry which is preliminary data.</text>
</comment>
<reference evidence="1 2" key="1">
    <citation type="submission" date="2019-05" db="EMBL/GenBank/DDBJ databases">
        <title>Another draft genome of Portunus trituberculatus and its Hox gene families provides insights of decapod evolution.</title>
        <authorList>
            <person name="Jeong J.-H."/>
            <person name="Song I."/>
            <person name="Kim S."/>
            <person name="Choi T."/>
            <person name="Kim D."/>
            <person name="Ryu S."/>
            <person name="Kim W."/>
        </authorList>
    </citation>
    <scope>NUCLEOTIDE SEQUENCE [LARGE SCALE GENOMIC DNA]</scope>
    <source>
        <tissue evidence="1">Muscle</tissue>
    </source>
</reference>
<sequence>MPCVISDCATWCWITAAHAPSTGTTWLLALMLPPR</sequence>
<keyword evidence="2" id="KW-1185">Reference proteome</keyword>
<gene>
    <name evidence="1" type="ORF">E2C01_079720</name>
</gene>
<proteinExistence type="predicted"/>
<accession>A0A5B7ITI9</accession>
<name>A0A5B7ITI9_PORTR</name>
<dbReference type="AlphaFoldDB" id="A0A5B7ITI9"/>